<evidence type="ECO:0000256" key="2">
    <source>
        <dbReference type="ARBA" id="ARBA00004651"/>
    </source>
</evidence>
<protein>
    <submittedName>
        <fullName evidence="14">Nitrate/nitrite transport system permease protein</fullName>
    </submittedName>
</protein>
<keyword evidence="9" id="KW-0406">Ion transport</keyword>
<dbReference type="InterPro" id="IPR035906">
    <property type="entry name" value="MetI-like_sf"/>
</dbReference>
<accession>A0A1H6CM76</accession>
<gene>
    <name evidence="14" type="ORF">SAMN04488115_11146</name>
</gene>
<evidence type="ECO:0000256" key="11">
    <source>
        <dbReference type="ARBA" id="ARBA00056719"/>
    </source>
</evidence>
<evidence type="ECO:0000256" key="1">
    <source>
        <dbReference type="ARBA" id="ARBA00004533"/>
    </source>
</evidence>
<feature type="domain" description="ABC transmembrane type-1" evidence="13">
    <location>
        <begin position="132"/>
        <end position="312"/>
    </location>
</feature>
<keyword evidence="7 12" id="KW-0812">Transmembrane</keyword>
<evidence type="ECO:0000256" key="4">
    <source>
        <dbReference type="ARBA" id="ARBA00022448"/>
    </source>
</evidence>
<dbReference type="GO" id="GO:0042918">
    <property type="term" value="P:alkanesulfonate transmembrane transport"/>
    <property type="evidence" value="ECO:0007669"/>
    <property type="project" value="UniProtKB-ARBA"/>
</dbReference>
<dbReference type="PANTHER" id="PTHR30151">
    <property type="entry name" value="ALKANE SULFONATE ABC TRANSPORTER-RELATED, MEMBRANE SUBUNIT"/>
    <property type="match status" value="1"/>
</dbReference>
<keyword evidence="8 12" id="KW-1133">Transmembrane helix</keyword>
<dbReference type="EMBL" id="FNUY01000011">
    <property type="protein sequence ID" value="SEG74040.1"/>
    <property type="molecule type" value="Genomic_DNA"/>
</dbReference>
<evidence type="ECO:0000256" key="5">
    <source>
        <dbReference type="ARBA" id="ARBA00022475"/>
    </source>
</evidence>
<reference evidence="14 15" key="1">
    <citation type="submission" date="2016-10" db="EMBL/GenBank/DDBJ databases">
        <authorList>
            <person name="de Groot N.N."/>
        </authorList>
    </citation>
    <scope>NUCLEOTIDE SEQUENCE [LARGE SCALE GENOMIC DNA]</scope>
    <source>
        <strain evidence="14 15">DSM 26656</strain>
    </source>
</reference>
<feature type="transmembrane region" description="Helical" evidence="12">
    <location>
        <begin position="238"/>
        <end position="257"/>
    </location>
</feature>
<name>A0A1H6CM76_9HYPH</name>
<feature type="transmembrane region" description="Helical" evidence="12">
    <location>
        <begin position="196"/>
        <end position="217"/>
    </location>
</feature>
<feature type="transmembrane region" description="Helical" evidence="12">
    <location>
        <begin position="139"/>
        <end position="158"/>
    </location>
</feature>
<dbReference type="NCBIfam" id="TIGR01183">
    <property type="entry name" value="ntrB"/>
    <property type="match status" value="1"/>
</dbReference>
<dbReference type="GO" id="GO:0015112">
    <property type="term" value="F:nitrate transmembrane transporter activity"/>
    <property type="evidence" value="ECO:0007669"/>
    <property type="project" value="InterPro"/>
</dbReference>
<dbReference type="CDD" id="cd06261">
    <property type="entry name" value="TM_PBP2"/>
    <property type="match status" value="1"/>
</dbReference>
<evidence type="ECO:0000256" key="9">
    <source>
        <dbReference type="ARBA" id="ARBA00023065"/>
    </source>
</evidence>
<comment type="function">
    <text evidence="11">Probably part of an ABC transporter complex. Probably responsible for the translocation of the substrate across the membrane.</text>
</comment>
<evidence type="ECO:0000313" key="15">
    <source>
        <dbReference type="Proteomes" id="UP000236743"/>
    </source>
</evidence>
<evidence type="ECO:0000256" key="6">
    <source>
        <dbReference type="ARBA" id="ARBA00022519"/>
    </source>
</evidence>
<dbReference type="GO" id="GO:0006811">
    <property type="term" value="P:monoatomic ion transport"/>
    <property type="evidence" value="ECO:0007669"/>
    <property type="project" value="UniProtKB-KW"/>
</dbReference>
<evidence type="ECO:0000256" key="3">
    <source>
        <dbReference type="ARBA" id="ARBA00009306"/>
    </source>
</evidence>
<keyword evidence="15" id="KW-1185">Reference proteome</keyword>
<evidence type="ECO:0000256" key="8">
    <source>
        <dbReference type="ARBA" id="ARBA00022989"/>
    </source>
</evidence>
<dbReference type="AlphaFoldDB" id="A0A1H6CM76"/>
<organism evidence="14 15">
    <name type="scientific">Bosea lathyri</name>
    <dbReference type="NCBI Taxonomy" id="1036778"/>
    <lineage>
        <taxon>Bacteria</taxon>
        <taxon>Pseudomonadati</taxon>
        <taxon>Pseudomonadota</taxon>
        <taxon>Alphaproteobacteria</taxon>
        <taxon>Hyphomicrobiales</taxon>
        <taxon>Boseaceae</taxon>
        <taxon>Bosea</taxon>
    </lineage>
</organism>
<keyword evidence="10 12" id="KW-0472">Membrane</keyword>
<proteinExistence type="inferred from homology"/>
<dbReference type="FunFam" id="1.10.3720.10:FF:000003">
    <property type="entry name" value="Aliphatic sulfonate ABC transporter permease"/>
    <property type="match status" value="1"/>
</dbReference>
<evidence type="ECO:0000256" key="10">
    <source>
        <dbReference type="ARBA" id="ARBA00023136"/>
    </source>
</evidence>
<dbReference type="InterPro" id="IPR000515">
    <property type="entry name" value="MetI-like"/>
</dbReference>
<feature type="transmembrane region" description="Helical" evidence="12">
    <location>
        <begin position="295"/>
        <end position="319"/>
    </location>
</feature>
<keyword evidence="5" id="KW-1003">Cell membrane</keyword>
<keyword evidence="6" id="KW-0997">Cell inner membrane</keyword>
<comment type="similarity">
    <text evidence="3 12">Belongs to the binding-protein-dependent transport system permease family.</text>
</comment>
<sequence>MNGGGMNGGGMTGATEQLNQGSIGMGQAVLKSATSGAKIVALPGAKAEVVTLPGVATKRLADRLGPWLRTALVNLVPPLITVALILLVWQLAAHGPQSALPTPTRIWAEARDLITEPFFWNGSQDIGLGWRILVSLQRVAIGFSLAAVVGVLLGALVGQSVWAMRGLDPVFQVLRTVPPLAWLPLSLAAFRDSQPSAIFVIFITAIWPVIINTAVGIRNIPQDYRNVAQVLRLNQIEFFFKIMVPSAAPYIFTGLRIGVGLSWLAIVAAEMLTGGVGIGFFIWDAWNSSRLSDIIVALVYIGVVGFILDRLVAFVGTIVTRGTLTN</sequence>
<dbReference type="GO" id="GO:0005886">
    <property type="term" value="C:plasma membrane"/>
    <property type="evidence" value="ECO:0007669"/>
    <property type="project" value="UniProtKB-SubCell"/>
</dbReference>
<dbReference type="Gene3D" id="1.10.3720.10">
    <property type="entry name" value="MetI-like"/>
    <property type="match status" value="1"/>
</dbReference>
<evidence type="ECO:0000259" key="13">
    <source>
        <dbReference type="PROSITE" id="PS50928"/>
    </source>
</evidence>
<dbReference type="Proteomes" id="UP000236743">
    <property type="component" value="Unassembled WGS sequence"/>
</dbReference>
<evidence type="ECO:0000256" key="12">
    <source>
        <dbReference type="RuleBase" id="RU363032"/>
    </source>
</evidence>
<keyword evidence="4 12" id="KW-0813">Transport</keyword>
<dbReference type="Pfam" id="PF00528">
    <property type="entry name" value="BPD_transp_1"/>
    <property type="match status" value="1"/>
</dbReference>
<dbReference type="InterPro" id="IPR005889">
    <property type="entry name" value="NtrB"/>
</dbReference>
<evidence type="ECO:0000313" key="14">
    <source>
        <dbReference type="EMBL" id="SEG74040.1"/>
    </source>
</evidence>
<dbReference type="SUPFAM" id="SSF161098">
    <property type="entry name" value="MetI-like"/>
    <property type="match status" value="1"/>
</dbReference>
<evidence type="ECO:0000256" key="7">
    <source>
        <dbReference type="ARBA" id="ARBA00022692"/>
    </source>
</evidence>
<dbReference type="PROSITE" id="PS50928">
    <property type="entry name" value="ABC_TM1"/>
    <property type="match status" value="1"/>
</dbReference>
<dbReference type="PANTHER" id="PTHR30151:SF7">
    <property type="entry name" value="NITRATE IMPORT PERMEASE PROTEIN NRTB"/>
    <property type="match status" value="1"/>
</dbReference>
<feature type="transmembrane region" description="Helical" evidence="12">
    <location>
        <begin position="67"/>
        <end position="92"/>
    </location>
</feature>
<comment type="subcellular location">
    <subcellularLocation>
        <location evidence="1">Cell inner membrane</location>
    </subcellularLocation>
    <subcellularLocation>
        <location evidence="2 12">Cell membrane</location>
        <topology evidence="2 12">Multi-pass membrane protein</topology>
    </subcellularLocation>
</comment>
<feature type="transmembrane region" description="Helical" evidence="12">
    <location>
        <begin position="263"/>
        <end position="283"/>
    </location>
</feature>